<accession>A0A9X2A5R9</accession>
<dbReference type="RefSeq" id="WP_239744001.1">
    <property type="nucleotide sequence ID" value="NZ_JACSYB010000005.1"/>
</dbReference>
<organism evidence="1 2">
    <name type="scientific">Moraxella tetraodonis</name>
    <dbReference type="NCBI Taxonomy" id="2767221"/>
    <lineage>
        <taxon>Bacteria</taxon>
        <taxon>Pseudomonadati</taxon>
        <taxon>Pseudomonadota</taxon>
        <taxon>Gammaproteobacteria</taxon>
        <taxon>Moraxellales</taxon>
        <taxon>Moraxellaceae</taxon>
        <taxon>Moraxella</taxon>
    </lineage>
</organism>
<gene>
    <name evidence="1" type="ORF">H9W84_11810</name>
</gene>
<name>A0A9X2A5R9_9GAMM</name>
<evidence type="ECO:0000313" key="1">
    <source>
        <dbReference type="EMBL" id="MCG8148788.1"/>
    </source>
</evidence>
<comment type="caution">
    <text evidence="1">The sequence shown here is derived from an EMBL/GenBank/DDBJ whole genome shotgun (WGS) entry which is preliminary data.</text>
</comment>
<reference evidence="1" key="1">
    <citation type="submission" date="2021-08" db="EMBL/GenBank/DDBJ databases">
        <title>Complete genome sequence of Moraxella sp strain PS-22.</title>
        <authorList>
            <person name="Das S.K."/>
        </authorList>
    </citation>
    <scope>NUCLEOTIDE SEQUENCE</scope>
    <source>
        <strain evidence="1">PS-22</strain>
    </source>
</reference>
<sequence>MIIELATLPPEVQQYIAKVEQGESVSFAKNGELIAKIESLVKPGQTQTVYDLIMSQDYPDVSDIELEPFPRQMPPKHRLEIFD</sequence>
<protein>
    <submittedName>
        <fullName evidence="1">Uncharacterized protein</fullName>
    </submittedName>
</protein>
<dbReference type="AlphaFoldDB" id="A0A9X2A5R9"/>
<dbReference type="EMBL" id="JACSYB010000005">
    <property type="protein sequence ID" value="MCG8148788.1"/>
    <property type="molecule type" value="Genomic_DNA"/>
</dbReference>
<proteinExistence type="predicted"/>
<keyword evidence="2" id="KW-1185">Reference proteome</keyword>
<evidence type="ECO:0000313" key="2">
    <source>
        <dbReference type="Proteomes" id="UP001139238"/>
    </source>
</evidence>
<dbReference type="Proteomes" id="UP001139238">
    <property type="component" value="Unassembled WGS sequence"/>
</dbReference>